<evidence type="ECO:0000256" key="2">
    <source>
        <dbReference type="SAM" id="SignalP"/>
    </source>
</evidence>
<dbReference type="Proteomes" id="UP000054314">
    <property type="component" value="Unassembled WGS sequence"/>
</dbReference>
<dbReference type="InterPro" id="IPR036182">
    <property type="entry name" value="PCuAC_sf"/>
</dbReference>
<dbReference type="AlphaFoldDB" id="A0A0A0BP59"/>
<accession>A0A0A0BP59</accession>
<dbReference type="Gene3D" id="2.60.40.1890">
    <property type="entry name" value="PCu(A)C copper chaperone"/>
    <property type="match status" value="1"/>
</dbReference>
<evidence type="ECO:0000313" key="3">
    <source>
        <dbReference type="EMBL" id="KGM09482.1"/>
    </source>
</evidence>
<dbReference type="PANTHER" id="PTHR36302">
    <property type="entry name" value="BLR7088 PROTEIN"/>
    <property type="match status" value="1"/>
</dbReference>
<comment type="caution">
    <text evidence="3">The sequence shown here is derived from an EMBL/GenBank/DDBJ whole genome shotgun (WGS) entry which is preliminary data.</text>
</comment>
<dbReference type="RefSeq" id="WP_035062262.1">
    <property type="nucleotide sequence ID" value="NZ_AXCZ01000187.1"/>
</dbReference>
<dbReference type="PANTHER" id="PTHR36302:SF1">
    <property type="entry name" value="COPPER CHAPERONE PCU(A)C"/>
    <property type="match status" value="1"/>
</dbReference>
<organism evidence="3 4">
    <name type="scientific">Cellulomonas bogoriensis 69B4 = DSM 16987</name>
    <dbReference type="NCBI Taxonomy" id="1386082"/>
    <lineage>
        <taxon>Bacteria</taxon>
        <taxon>Bacillati</taxon>
        <taxon>Actinomycetota</taxon>
        <taxon>Actinomycetes</taxon>
        <taxon>Micrococcales</taxon>
        <taxon>Cellulomonadaceae</taxon>
        <taxon>Cellulomonas</taxon>
    </lineage>
</organism>
<evidence type="ECO:0000313" key="4">
    <source>
        <dbReference type="Proteomes" id="UP000054314"/>
    </source>
</evidence>
<dbReference type="InterPro" id="IPR007410">
    <property type="entry name" value="LpqE-like"/>
</dbReference>
<keyword evidence="4" id="KW-1185">Reference proteome</keyword>
<dbReference type="Pfam" id="PF04314">
    <property type="entry name" value="PCuAC"/>
    <property type="match status" value="1"/>
</dbReference>
<evidence type="ECO:0000256" key="1">
    <source>
        <dbReference type="SAM" id="MobiDB-lite"/>
    </source>
</evidence>
<proteinExistence type="predicted"/>
<feature type="region of interest" description="Disordered" evidence="1">
    <location>
        <begin position="167"/>
        <end position="196"/>
    </location>
</feature>
<sequence>MRRTTSTLLALLAAATFALSGCTDPADKPTEPEPPAETPTGTTTPAQEQSVTMTDAWVRATEAPMTGVFGTLTSTAEEDLVLVAATSASAGFVELHEVVGDETGERVMQEKDGGFVVPAGGTHVLEPGADHIMLMDLDQALEPGQDVVLILTFDDGTSIEVTAQVRSSAAEEEDYVGGHGHGADEDAMPSGEDAQG</sequence>
<protein>
    <recommendedName>
        <fullName evidence="5">Copper chaperone PCu(A)C</fullName>
    </recommendedName>
</protein>
<feature type="chain" id="PRO_5038792825" description="Copper chaperone PCu(A)C" evidence="2">
    <location>
        <begin position="21"/>
        <end position="196"/>
    </location>
</feature>
<name>A0A0A0BP59_9CELL</name>
<dbReference type="OrthoDB" id="9796962at2"/>
<feature type="signal peptide" evidence="2">
    <location>
        <begin position="1"/>
        <end position="20"/>
    </location>
</feature>
<dbReference type="EMBL" id="AXCZ01000187">
    <property type="protein sequence ID" value="KGM09482.1"/>
    <property type="molecule type" value="Genomic_DNA"/>
</dbReference>
<evidence type="ECO:0008006" key="5">
    <source>
        <dbReference type="Google" id="ProtNLM"/>
    </source>
</evidence>
<keyword evidence="2" id="KW-0732">Signal</keyword>
<dbReference type="SUPFAM" id="SSF110087">
    <property type="entry name" value="DR1885-like metal-binding protein"/>
    <property type="match status" value="1"/>
</dbReference>
<gene>
    <name evidence="3" type="ORF">N869_06990</name>
</gene>
<dbReference type="InterPro" id="IPR058248">
    <property type="entry name" value="Lxx211020-like"/>
</dbReference>
<feature type="region of interest" description="Disordered" evidence="1">
    <location>
        <begin position="22"/>
        <end position="50"/>
    </location>
</feature>
<dbReference type="PROSITE" id="PS51257">
    <property type="entry name" value="PROKAR_LIPOPROTEIN"/>
    <property type="match status" value="1"/>
</dbReference>
<reference evidence="3 4" key="1">
    <citation type="submission" date="2013-08" db="EMBL/GenBank/DDBJ databases">
        <title>Genome sequencing of Cellulomonas bogoriensis 69B4.</title>
        <authorList>
            <person name="Chen F."/>
            <person name="Li Y."/>
            <person name="Wang G."/>
        </authorList>
    </citation>
    <scope>NUCLEOTIDE SEQUENCE [LARGE SCALE GENOMIC DNA]</scope>
    <source>
        <strain evidence="3 4">69B4</strain>
    </source>
</reference>